<accession>A0A7H8VML9</accession>
<dbReference type="Pfam" id="PF00075">
    <property type="entry name" value="RNase_H"/>
    <property type="match status" value="1"/>
</dbReference>
<dbReference type="HAMAP" id="MF_00042">
    <property type="entry name" value="RNase_H"/>
    <property type="match status" value="1"/>
</dbReference>
<dbReference type="GO" id="GO:0003676">
    <property type="term" value="F:nucleic acid binding"/>
    <property type="evidence" value="ECO:0007669"/>
    <property type="project" value="InterPro"/>
</dbReference>
<evidence type="ECO:0000313" key="11">
    <source>
        <dbReference type="EMBL" id="QEJ97328.1"/>
    </source>
</evidence>
<gene>
    <name evidence="10 11" type="primary">rnhA</name>
    <name evidence="11" type="ORF">FUT82_04535</name>
</gene>
<feature type="binding site" evidence="10">
    <location>
        <position position="76"/>
    </location>
    <ligand>
        <name>Mg(2+)</name>
        <dbReference type="ChEBI" id="CHEBI:18420"/>
        <label>1</label>
    </ligand>
</feature>
<dbReference type="InterPro" id="IPR036397">
    <property type="entry name" value="RNaseH_sf"/>
</dbReference>
<sequence>MNTESLIEVYTDGACSGNPGPGGWAFVMVIGGKEPFTQSAGEKLTTNNRMELAAVINALQAISQNYASARICLYTDSQYVKNGITEWIQKWKKNGWKTASKQPVKNQDLWLLLDKLSSELKPEWNWVKGHAGNKFNELCDELAVAAAQSVK</sequence>
<keyword evidence="7 10" id="KW-0255">Endonuclease</keyword>
<keyword evidence="9 10" id="KW-0460">Magnesium</keyword>
<dbReference type="InterPro" id="IPR022892">
    <property type="entry name" value="RNaseHI"/>
</dbReference>
<dbReference type="SUPFAM" id="SSF53098">
    <property type="entry name" value="Ribonuclease H-like"/>
    <property type="match status" value="1"/>
</dbReference>
<dbReference type="Gene3D" id="3.30.420.10">
    <property type="entry name" value="Ribonuclease H-like superfamily/Ribonuclease H"/>
    <property type="match status" value="1"/>
</dbReference>
<evidence type="ECO:0000256" key="7">
    <source>
        <dbReference type="ARBA" id="ARBA00022759"/>
    </source>
</evidence>
<keyword evidence="5 10" id="KW-0540">Nuclease</keyword>
<evidence type="ECO:0000256" key="1">
    <source>
        <dbReference type="ARBA" id="ARBA00000077"/>
    </source>
</evidence>
<reference evidence="11 12" key="1">
    <citation type="submission" date="2019-08" db="EMBL/GenBank/DDBJ databases">
        <authorList>
            <person name="Kuhnert P."/>
        </authorList>
    </citation>
    <scope>NUCLEOTIDE SEQUENCE [LARGE SCALE GENOMIC DNA]</scope>
    <source>
        <strain evidence="11 12">B36.5</strain>
    </source>
</reference>
<evidence type="ECO:0000256" key="9">
    <source>
        <dbReference type="ARBA" id="ARBA00022842"/>
    </source>
</evidence>
<dbReference type="EC" id="3.1.26.4" evidence="4 10"/>
<keyword evidence="6 10" id="KW-0479">Metal-binding</keyword>
<dbReference type="InterPro" id="IPR050092">
    <property type="entry name" value="RNase_H"/>
</dbReference>
<keyword evidence="8 10" id="KW-0378">Hydrolase</keyword>
<evidence type="ECO:0000256" key="8">
    <source>
        <dbReference type="ARBA" id="ARBA00022801"/>
    </source>
</evidence>
<comment type="cofactor">
    <cofactor evidence="10">
        <name>Mg(2+)</name>
        <dbReference type="ChEBI" id="CHEBI:18420"/>
    </cofactor>
    <text evidence="10">Binds 1 Mg(2+) ion per subunit. May bind a second metal ion at a regulatory site, or after substrate binding.</text>
</comment>
<dbReference type="NCBIfam" id="NF001236">
    <property type="entry name" value="PRK00203.1"/>
    <property type="match status" value="1"/>
</dbReference>
<dbReference type="CDD" id="cd09278">
    <property type="entry name" value="RNase_HI_prokaryote_like"/>
    <property type="match status" value="1"/>
</dbReference>
<evidence type="ECO:0000256" key="2">
    <source>
        <dbReference type="ARBA" id="ARBA00005300"/>
    </source>
</evidence>
<dbReference type="Proteomes" id="UP000323594">
    <property type="component" value="Chromosome"/>
</dbReference>
<dbReference type="GO" id="GO:0043137">
    <property type="term" value="P:DNA replication, removal of RNA primer"/>
    <property type="evidence" value="ECO:0007669"/>
    <property type="project" value="TreeGrafter"/>
</dbReference>
<name>A0A7H8VML9_TREPH</name>
<evidence type="ECO:0000313" key="12">
    <source>
        <dbReference type="Proteomes" id="UP000323594"/>
    </source>
</evidence>
<comment type="catalytic activity">
    <reaction evidence="1 10">
        <text>Endonucleolytic cleavage to 5'-phosphomonoester.</text>
        <dbReference type="EC" id="3.1.26.4"/>
    </reaction>
</comment>
<comment type="subunit">
    <text evidence="3 10">Monomer.</text>
</comment>
<dbReference type="PANTHER" id="PTHR10642">
    <property type="entry name" value="RIBONUCLEASE H1"/>
    <property type="match status" value="1"/>
</dbReference>
<feature type="binding site" evidence="10">
    <location>
        <position position="51"/>
    </location>
    <ligand>
        <name>Mg(2+)</name>
        <dbReference type="ChEBI" id="CHEBI:18420"/>
        <label>1</label>
    </ligand>
</feature>
<keyword evidence="10" id="KW-0963">Cytoplasm</keyword>
<feature type="binding site" evidence="10">
    <location>
        <position position="12"/>
    </location>
    <ligand>
        <name>Mg(2+)</name>
        <dbReference type="ChEBI" id="CHEBI:18420"/>
        <label>2</label>
    </ligand>
</feature>
<dbReference type="EMBL" id="CP042817">
    <property type="protein sequence ID" value="QEJ97328.1"/>
    <property type="molecule type" value="Genomic_DNA"/>
</dbReference>
<dbReference type="InterPro" id="IPR002156">
    <property type="entry name" value="RNaseH_domain"/>
</dbReference>
<dbReference type="GO" id="GO:0005737">
    <property type="term" value="C:cytoplasm"/>
    <property type="evidence" value="ECO:0007669"/>
    <property type="project" value="UniProtKB-SubCell"/>
</dbReference>
<dbReference type="GO" id="GO:0000287">
    <property type="term" value="F:magnesium ion binding"/>
    <property type="evidence" value="ECO:0007669"/>
    <property type="project" value="UniProtKB-UniRule"/>
</dbReference>
<dbReference type="PROSITE" id="PS50879">
    <property type="entry name" value="RNASE_H_1"/>
    <property type="match status" value="1"/>
</dbReference>
<feature type="binding site" evidence="10">
    <location>
        <position position="140"/>
    </location>
    <ligand>
        <name>Mg(2+)</name>
        <dbReference type="ChEBI" id="CHEBI:18420"/>
        <label>2</label>
    </ligand>
</feature>
<evidence type="ECO:0000256" key="10">
    <source>
        <dbReference type="HAMAP-Rule" id="MF_00042"/>
    </source>
</evidence>
<comment type="similarity">
    <text evidence="2 10">Belongs to the RNase H family.</text>
</comment>
<evidence type="ECO:0000256" key="3">
    <source>
        <dbReference type="ARBA" id="ARBA00011245"/>
    </source>
</evidence>
<dbReference type="RefSeq" id="WP_024753151.1">
    <property type="nucleotide sequence ID" value="NZ_CP042813.1"/>
</dbReference>
<evidence type="ECO:0000256" key="4">
    <source>
        <dbReference type="ARBA" id="ARBA00012180"/>
    </source>
</evidence>
<comment type="function">
    <text evidence="10">Endonuclease that specifically degrades the RNA of RNA-DNA hybrids.</text>
</comment>
<organism evidence="11 12">
    <name type="scientific">Treponema phagedenis</name>
    <dbReference type="NCBI Taxonomy" id="162"/>
    <lineage>
        <taxon>Bacteria</taxon>
        <taxon>Pseudomonadati</taxon>
        <taxon>Spirochaetota</taxon>
        <taxon>Spirochaetia</taxon>
        <taxon>Spirochaetales</taxon>
        <taxon>Treponemataceae</taxon>
        <taxon>Treponema</taxon>
    </lineage>
</organism>
<dbReference type="PANTHER" id="PTHR10642:SF26">
    <property type="entry name" value="RIBONUCLEASE H1"/>
    <property type="match status" value="1"/>
</dbReference>
<dbReference type="GO" id="GO:0004523">
    <property type="term" value="F:RNA-DNA hybrid ribonuclease activity"/>
    <property type="evidence" value="ECO:0007669"/>
    <property type="project" value="UniProtKB-UniRule"/>
</dbReference>
<comment type="subcellular location">
    <subcellularLocation>
        <location evidence="10">Cytoplasm</location>
    </subcellularLocation>
</comment>
<feature type="binding site" evidence="10">
    <location>
        <position position="12"/>
    </location>
    <ligand>
        <name>Mg(2+)</name>
        <dbReference type="ChEBI" id="CHEBI:18420"/>
        <label>1</label>
    </ligand>
</feature>
<proteinExistence type="inferred from homology"/>
<protein>
    <recommendedName>
        <fullName evidence="4 10">Ribonuclease H</fullName>
        <shortName evidence="10">RNase H</shortName>
        <ecNumber evidence="4 10">3.1.26.4</ecNumber>
    </recommendedName>
</protein>
<dbReference type="AlphaFoldDB" id="A0A7H8VML9"/>
<evidence type="ECO:0000256" key="5">
    <source>
        <dbReference type="ARBA" id="ARBA00022722"/>
    </source>
</evidence>
<evidence type="ECO:0000256" key="6">
    <source>
        <dbReference type="ARBA" id="ARBA00022723"/>
    </source>
</evidence>
<dbReference type="InterPro" id="IPR012337">
    <property type="entry name" value="RNaseH-like_sf"/>
</dbReference>